<feature type="domain" description="Peptidase M43 pregnancy-associated plasma-A" evidence="11">
    <location>
        <begin position="191"/>
        <end position="258"/>
    </location>
</feature>
<evidence type="ECO:0000256" key="6">
    <source>
        <dbReference type="ARBA" id="ARBA00022801"/>
    </source>
</evidence>
<name>A0A2K0T821_9HYPO</name>
<dbReference type="GO" id="GO:0046872">
    <property type="term" value="F:metal ion binding"/>
    <property type="evidence" value="ECO:0007669"/>
    <property type="project" value="UniProtKB-KW"/>
</dbReference>
<evidence type="ECO:0000256" key="4">
    <source>
        <dbReference type="ARBA" id="ARBA00022723"/>
    </source>
</evidence>
<dbReference type="GO" id="GO:0006508">
    <property type="term" value="P:proteolysis"/>
    <property type="evidence" value="ECO:0007669"/>
    <property type="project" value="UniProtKB-KW"/>
</dbReference>
<evidence type="ECO:0000259" key="11">
    <source>
        <dbReference type="Pfam" id="PF05572"/>
    </source>
</evidence>
<evidence type="ECO:0000256" key="5">
    <source>
        <dbReference type="ARBA" id="ARBA00022729"/>
    </source>
</evidence>
<evidence type="ECO:0000256" key="7">
    <source>
        <dbReference type="ARBA" id="ARBA00022833"/>
    </source>
</evidence>
<evidence type="ECO:0000313" key="13">
    <source>
        <dbReference type="Proteomes" id="UP000236546"/>
    </source>
</evidence>
<dbReference type="CDD" id="cd04275">
    <property type="entry name" value="ZnMc_pappalysin_like"/>
    <property type="match status" value="1"/>
</dbReference>
<reference evidence="12 13" key="1">
    <citation type="submission" date="2017-02" db="EMBL/GenBank/DDBJ databases">
        <title>Genomes of Trichoderma spp. with biocontrol activity.</title>
        <authorList>
            <person name="Gardiner D."/>
            <person name="Kazan K."/>
            <person name="Vos C."/>
            <person name="Harvey P."/>
        </authorList>
    </citation>
    <scope>NUCLEOTIDE SEQUENCE [LARGE SCALE GENOMIC DNA]</scope>
    <source>
        <strain evidence="12 13">A5MH</strain>
    </source>
</reference>
<keyword evidence="4" id="KW-0479">Metal-binding</keyword>
<keyword evidence="5 10" id="KW-0732">Signal</keyword>
<keyword evidence="7" id="KW-0862">Zinc</keyword>
<protein>
    <recommendedName>
        <fullName evidence="11">Peptidase M43 pregnancy-associated plasma-A domain-containing protein</fullName>
    </recommendedName>
</protein>
<proteinExistence type="inferred from homology"/>
<dbReference type="Pfam" id="PF05572">
    <property type="entry name" value="Peptidase_M43"/>
    <property type="match status" value="1"/>
</dbReference>
<dbReference type="EMBL" id="MTYH01000055">
    <property type="protein sequence ID" value="PNP41669.1"/>
    <property type="molecule type" value="Genomic_DNA"/>
</dbReference>
<keyword evidence="6" id="KW-0378">Hydrolase</keyword>
<dbReference type="InterPro" id="IPR024079">
    <property type="entry name" value="MetalloPept_cat_dom_sf"/>
</dbReference>
<organism evidence="12 13">
    <name type="scientific">Trichoderma gamsii</name>
    <dbReference type="NCBI Taxonomy" id="398673"/>
    <lineage>
        <taxon>Eukaryota</taxon>
        <taxon>Fungi</taxon>
        <taxon>Dikarya</taxon>
        <taxon>Ascomycota</taxon>
        <taxon>Pezizomycotina</taxon>
        <taxon>Sordariomycetes</taxon>
        <taxon>Hypocreomycetidae</taxon>
        <taxon>Hypocreales</taxon>
        <taxon>Hypocreaceae</taxon>
        <taxon>Trichoderma</taxon>
    </lineage>
</organism>
<dbReference type="Gene3D" id="3.40.390.10">
    <property type="entry name" value="Collagenase (Catalytic Domain)"/>
    <property type="match status" value="1"/>
</dbReference>
<evidence type="ECO:0000256" key="8">
    <source>
        <dbReference type="ARBA" id="ARBA00023049"/>
    </source>
</evidence>
<keyword evidence="3" id="KW-0645">Protease</keyword>
<sequence>MLIWQIIAAGFVPMLALAVPAINDALDSNSFSCGTTPSEEFKEISKSLAKEEAIARRLGRRAVHEVQINVYMHIVASSEDVHDGNLSDQDVTNQFQVLKTDFEPTGIIFNLKSIDRTFNATWASNTDLRRMWYHVRNGSYSDLNLWFIPTLDHYGYCTIPVAGDTLPYAIYQDGCTIRSDTVPGGRANNYNLGKTVTHEVGHWMGLLHTFQGGCEGTGDYIDDTPAQASPSQGCPEGRDSCPNQPGLDPIHNYMDYSYEYVFEELLYLVLVWSKRLT</sequence>
<dbReference type="SUPFAM" id="SSF55486">
    <property type="entry name" value="Metalloproteases ('zincins'), catalytic domain"/>
    <property type="match status" value="1"/>
</dbReference>
<keyword evidence="9" id="KW-1015">Disulfide bond</keyword>
<feature type="signal peptide" evidence="10">
    <location>
        <begin position="1"/>
        <end position="18"/>
    </location>
</feature>
<feature type="chain" id="PRO_5014449008" description="Peptidase M43 pregnancy-associated plasma-A domain-containing protein" evidence="10">
    <location>
        <begin position="19"/>
        <end position="277"/>
    </location>
</feature>
<dbReference type="Proteomes" id="UP000236546">
    <property type="component" value="Unassembled WGS sequence"/>
</dbReference>
<comment type="similarity">
    <text evidence="2">Belongs to the peptidase M43B family.</text>
</comment>
<comment type="function">
    <text evidence="1">Secreted metalloproteinase that allows assimilation of proteinaceous substrates.</text>
</comment>
<dbReference type="AlphaFoldDB" id="A0A2K0T821"/>
<accession>A0A2K0T821</accession>
<evidence type="ECO:0000256" key="10">
    <source>
        <dbReference type="SAM" id="SignalP"/>
    </source>
</evidence>
<evidence type="ECO:0000256" key="1">
    <source>
        <dbReference type="ARBA" id="ARBA00003174"/>
    </source>
</evidence>
<evidence type="ECO:0000256" key="2">
    <source>
        <dbReference type="ARBA" id="ARBA00008721"/>
    </source>
</evidence>
<dbReference type="OrthoDB" id="536211at2759"/>
<dbReference type="PANTHER" id="PTHR47466">
    <property type="match status" value="1"/>
</dbReference>
<dbReference type="InterPro" id="IPR008754">
    <property type="entry name" value="Peptidase_M43"/>
</dbReference>
<dbReference type="GO" id="GO:0008237">
    <property type="term" value="F:metallopeptidase activity"/>
    <property type="evidence" value="ECO:0007669"/>
    <property type="project" value="UniProtKB-KW"/>
</dbReference>
<comment type="caution">
    <text evidence="12">The sequence shown here is derived from an EMBL/GenBank/DDBJ whole genome shotgun (WGS) entry which is preliminary data.</text>
</comment>
<dbReference type="PANTHER" id="PTHR47466:SF1">
    <property type="entry name" value="METALLOPROTEASE MEP1 (AFU_ORTHOLOGUE AFUA_1G07730)-RELATED"/>
    <property type="match status" value="1"/>
</dbReference>
<evidence type="ECO:0000313" key="12">
    <source>
        <dbReference type="EMBL" id="PNP41669.1"/>
    </source>
</evidence>
<evidence type="ECO:0000256" key="9">
    <source>
        <dbReference type="ARBA" id="ARBA00023157"/>
    </source>
</evidence>
<gene>
    <name evidence="12" type="ORF">TGAMA5MH_06456</name>
</gene>
<evidence type="ECO:0000256" key="3">
    <source>
        <dbReference type="ARBA" id="ARBA00022670"/>
    </source>
</evidence>
<keyword evidence="8" id="KW-0482">Metalloprotease</keyword>